<evidence type="ECO:0000313" key="3">
    <source>
        <dbReference type="Proteomes" id="UP000683360"/>
    </source>
</evidence>
<dbReference type="SUPFAM" id="SSF47823">
    <property type="entry name" value="lambda integrase-like, N-terminal domain"/>
    <property type="match status" value="1"/>
</dbReference>
<dbReference type="SUPFAM" id="SSF56672">
    <property type="entry name" value="DNA/RNA polymerases"/>
    <property type="match status" value="1"/>
</dbReference>
<dbReference type="AlphaFoldDB" id="A0A8S3V9G7"/>
<evidence type="ECO:0008006" key="4">
    <source>
        <dbReference type="Google" id="ProtNLM"/>
    </source>
</evidence>
<keyword evidence="3" id="KW-1185">Reference proteome</keyword>
<organism evidence="2 3">
    <name type="scientific">Mytilus edulis</name>
    <name type="common">Blue mussel</name>
    <dbReference type="NCBI Taxonomy" id="6550"/>
    <lineage>
        <taxon>Eukaryota</taxon>
        <taxon>Metazoa</taxon>
        <taxon>Spiralia</taxon>
        <taxon>Lophotrochozoa</taxon>
        <taxon>Mollusca</taxon>
        <taxon>Bivalvia</taxon>
        <taxon>Autobranchia</taxon>
        <taxon>Pteriomorphia</taxon>
        <taxon>Mytilida</taxon>
        <taxon>Mytiloidea</taxon>
        <taxon>Mytilidae</taxon>
        <taxon>Mytilinae</taxon>
        <taxon>Mytilus</taxon>
    </lineage>
</organism>
<dbReference type="InterPro" id="IPR052055">
    <property type="entry name" value="Hepadnavirus_pol/RT"/>
</dbReference>
<dbReference type="EMBL" id="CAJPWZ010003048">
    <property type="protein sequence ID" value="CAG2250311.1"/>
    <property type="molecule type" value="Genomic_DNA"/>
</dbReference>
<accession>A0A8S3V9G7</accession>
<sequence>MQAKEKFTWGTYRQNLRDFQLVSKHRKHYSSDFRFHRAVEEQIKLEIELGNYVVTKTKPIIISSIGAIEKSNGDVRIIHDASLPTVISLNSYTTDTSCSYMDLRHALKIIQRNDYLGKIDLKSAYRSVNSHDSDIPLTGLQWTFNGDNSPTYMYDAKLPFGHARSPKNFQQFSASVCEIMKYGETMEAKMLENSVVRLKSKGWASSTSGTYRTHHKTYLEFCENYDLKPLPCTTKIVELYIAFFVDVKNFALSSIRSYLNIISVLHKSHDKPDPIASCCHVRHLLTGVKQELGTSQNCKAPVTPEGFYFYFLRPNNVLVKGLFDPEINLRRVDVLPCSWGMLVTLKVTKTLQFRYKPI</sequence>
<evidence type="ECO:0000313" key="2">
    <source>
        <dbReference type="EMBL" id="CAG2250311.1"/>
    </source>
</evidence>
<dbReference type="InterPro" id="IPR010998">
    <property type="entry name" value="Integrase_recombinase_N"/>
</dbReference>
<dbReference type="Gene3D" id="1.10.150.130">
    <property type="match status" value="1"/>
</dbReference>
<dbReference type="PANTHER" id="PTHR33050:SF7">
    <property type="entry name" value="RIBONUCLEASE H"/>
    <property type="match status" value="1"/>
</dbReference>
<name>A0A8S3V9G7_MYTED</name>
<dbReference type="PANTHER" id="PTHR33050">
    <property type="entry name" value="REVERSE TRANSCRIPTASE DOMAIN-CONTAINING PROTEIN"/>
    <property type="match status" value="1"/>
</dbReference>
<dbReference type="InterPro" id="IPR043502">
    <property type="entry name" value="DNA/RNA_pol_sf"/>
</dbReference>
<comment type="caution">
    <text evidence="2">The sequence shown here is derived from an EMBL/GenBank/DDBJ whole genome shotgun (WGS) entry which is preliminary data.</text>
</comment>
<evidence type="ECO:0000256" key="1">
    <source>
        <dbReference type="ARBA" id="ARBA00023125"/>
    </source>
</evidence>
<dbReference type="GO" id="GO:0003677">
    <property type="term" value="F:DNA binding"/>
    <property type="evidence" value="ECO:0007669"/>
    <property type="project" value="UniProtKB-KW"/>
</dbReference>
<proteinExistence type="predicted"/>
<dbReference type="Proteomes" id="UP000683360">
    <property type="component" value="Unassembled WGS sequence"/>
</dbReference>
<keyword evidence="1" id="KW-0238">DNA-binding</keyword>
<gene>
    <name evidence="2" type="ORF">MEDL_62063</name>
</gene>
<reference evidence="2" key="1">
    <citation type="submission" date="2021-03" db="EMBL/GenBank/DDBJ databases">
        <authorList>
            <person name="Bekaert M."/>
        </authorList>
    </citation>
    <scope>NUCLEOTIDE SEQUENCE</scope>
</reference>
<dbReference type="OrthoDB" id="6143961at2759"/>
<protein>
    <recommendedName>
        <fullName evidence="4">Reverse transcriptase</fullName>
    </recommendedName>
</protein>